<dbReference type="FunFam" id="1.10.287.2620:FF:000003">
    <property type="entry name" value="Dynein, axonemal, heavy chain 5"/>
    <property type="match status" value="1"/>
</dbReference>
<evidence type="ECO:0000256" key="1">
    <source>
        <dbReference type="ARBA" id="ARBA00004430"/>
    </source>
</evidence>
<evidence type="ECO:0000256" key="13">
    <source>
        <dbReference type="ARBA" id="ARBA00023273"/>
    </source>
</evidence>
<evidence type="ECO:0000313" key="16">
    <source>
        <dbReference type="EMBL" id="KAK3097107.1"/>
    </source>
</evidence>
<evidence type="ECO:0000256" key="5">
    <source>
        <dbReference type="ARBA" id="ARBA00022737"/>
    </source>
</evidence>
<dbReference type="GO" id="GO:0007018">
    <property type="term" value="P:microtubule-based movement"/>
    <property type="evidence" value="ECO:0007669"/>
    <property type="project" value="InterPro"/>
</dbReference>
<keyword evidence="3" id="KW-0963">Cytoplasm</keyword>
<keyword evidence="17" id="KW-1185">Reference proteome</keyword>
<dbReference type="PANTHER" id="PTHR46532:SF4">
    <property type="entry name" value="AAA+ ATPASE DOMAIN-CONTAINING PROTEIN"/>
    <property type="match status" value="1"/>
</dbReference>
<dbReference type="FunFam" id="3.20.180.20:FF:000001">
    <property type="entry name" value="Dynein axonemal heavy chain 5"/>
    <property type="match status" value="1"/>
</dbReference>
<keyword evidence="13" id="KW-0966">Cell projection</keyword>
<evidence type="ECO:0000256" key="7">
    <source>
        <dbReference type="ARBA" id="ARBA00022840"/>
    </source>
</evidence>
<evidence type="ECO:0000256" key="9">
    <source>
        <dbReference type="ARBA" id="ARBA00023054"/>
    </source>
</evidence>
<reference evidence="16" key="1">
    <citation type="submission" date="2019-08" db="EMBL/GenBank/DDBJ databases">
        <title>The improved chromosome-level genome for the pearl oyster Pinctada fucata martensii using PacBio sequencing and Hi-C.</title>
        <authorList>
            <person name="Zheng Z."/>
        </authorList>
    </citation>
    <scope>NUCLEOTIDE SEQUENCE</scope>
    <source>
        <strain evidence="16">ZZ-2019</strain>
        <tissue evidence="16">Adductor muscle</tissue>
    </source>
</reference>
<dbReference type="Pfam" id="PF08393">
    <property type="entry name" value="DHC_N2"/>
    <property type="match status" value="1"/>
</dbReference>
<comment type="subcellular location">
    <subcellularLocation>
        <location evidence="1">Cytoplasm</location>
        <location evidence="1">Cytoskeleton</location>
        <location evidence="1">Cilium axoneme</location>
    </subcellularLocation>
</comment>
<dbReference type="GO" id="GO:0051959">
    <property type="term" value="F:dynein light intermediate chain binding"/>
    <property type="evidence" value="ECO:0007669"/>
    <property type="project" value="InterPro"/>
</dbReference>
<dbReference type="FunFam" id="1.20.58.1120:FF:000004">
    <property type="entry name" value="Dynein axonemal heavy chain 5"/>
    <property type="match status" value="1"/>
</dbReference>
<name>A0AA89C023_PINIB</name>
<keyword evidence="6" id="KW-0547">Nucleotide-binding</keyword>
<evidence type="ECO:0000313" key="17">
    <source>
        <dbReference type="Proteomes" id="UP001186944"/>
    </source>
</evidence>
<dbReference type="EMBL" id="VSWD01000007">
    <property type="protein sequence ID" value="KAK3097107.1"/>
    <property type="molecule type" value="Genomic_DNA"/>
</dbReference>
<dbReference type="FunFam" id="1.20.140.100:FF:000003">
    <property type="entry name" value="Dynein, axonemal, heavy chain 5"/>
    <property type="match status" value="1"/>
</dbReference>
<dbReference type="Gene3D" id="1.10.287.2620">
    <property type="match status" value="1"/>
</dbReference>
<evidence type="ECO:0000256" key="10">
    <source>
        <dbReference type="ARBA" id="ARBA00023069"/>
    </source>
</evidence>
<dbReference type="InterPro" id="IPR026983">
    <property type="entry name" value="DHC"/>
</dbReference>
<feature type="domain" description="Dynein heavy chain hydrolytic ATP-binding dynein motor region" evidence="15">
    <location>
        <begin position="635"/>
        <end position="787"/>
    </location>
</feature>
<keyword evidence="11" id="KW-0505">Motor protein</keyword>
<dbReference type="GO" id="GO:0005874">
    <property type="term" value="C:microtubule"/>
    <property type="evidence" value="ECO:0007669"/>
    <property type="project" value="UniProtKB-KW"/>
</dbReference>
<keyword evidence="10" id="KW-0969">Cilium</keyword>
<keyword evidence="4" id="KW-0493">Microtubule</keyword>
<dbReference type="GO" id="GO:0045505">
    <property type="term" value="F:dynein intermediate chain binding"/>
    <property type="evidence" value="ECO:0007669"/>
    <property type="project" value="InterPro"/>
</dbReference>
<comment type="caution">
    <text evidence="16">The sequence shown here is derived from an EMBL/GenBank/DDBJ whole genome shotgun (WGS) entry which is preliminary data.</text>
</comment>
<dbReference type="InterPro" id="IPR027417">
    <property type="entry name" value="P-loop_NTPase"/>
</dbReference>
<dbReference type="Gene3D" id="1.20.140.100">
    <property type="entry name" value="Dynein heavy chain, N-terminal domain 2"/>
    <property type="match status" value="1"/>
</dbReference>
<dbReference type="GO" id="GO:0005858">
    <property type="term" value="C:axonemal dynein complex"/>
    <property type="evidence" value="ECO:0007669"/>
    <property type="project" value="TreeGrafter"/>
</dbReference>
<evidence type="ECO:0000256" key="8">
    <source>
        <dbReference type="ARBA" id="ARBA00023017"/>
    </source>
</evidence>
<evidence type="ECO:0000256" key="11">
    <source>
        <dbReference type="ARBA" id="ARBA00023175"/>
    </source>
</evidence>
<dbReference type="PANTHER" id="PTHR46532">
    <property type="entry name" value="MALE FERTILITY FACTOR KL5"/>
    <property type="match status" value="1"/>
</dbReference>
<dbReference type="Gene3D" id="3.20.180.20">
    <property type="entry name" value="Dynein heavy chain, N-terminal domain 2"/>
    <property type="match status" value="1"/>
</dbReference>
<dbReference type="Gene3D" id="1.20.58.1120">
    <property type="match status" value="1"/>
</dbReference>
<dbReference type="SUPFAM" id="SSF52540">
    <property type="entry name" value="P-loop containing nucleoside triphosphate hydrolases"/>
    <property type="match status" value="1"/>
</dbReference>
<evidence type="ECO:0000256" key="4">
    <source>
        <dbReference type="ARBA" id="ARBA00022701"/>
    </source>
</evidence>
<dbReference type="AlphaFoldDB" id="A0AA89C023"/>
<keyword evidence="7" id="KW-0067">ATP-binding</keyword>
<evidence type="ECO:0000256" key="6">
    <source>
        <dbReference type="ARBA" id="ARBA00022741"/>
    </source>
</evidence>
<evidence type="ECO:0000256" key="12">
    <source>
        <dbReference type="ARBA" id="ARBA00023212"/>
    </source>
</evidence>
<dbReference type="InterPro" id="IPR043157">
    <property type="entry name" value="Dynein_AAA1S"/>
</dbReference>
<keyword evidence="12" id="KW-0206">Cytoskeleton</keyword>
<keyword evidence="5" id="KW-0677">Repeat</keyword>
<dbReference type="FunFam" id="1.10.8.710:FF:000003">
    <property type="entry name" value="Dynein axonemal heavy chain 5"/>
    <property type="match status" value="1"/>
</dbReference>
<dbReference type="Gene3D" id="3.40.50.300">
    <property type="entry name" value="P-loop containing nucleotide triphosphate hydrolases"/>
    <property type="match status" value="1"/>
</dbReference>
<evidence type="ECO:0000256" key="3">
    <source>
        <dbReference type="ARBA" id="ARBA00022490"/>
    </source>
</evidence>
<gene>
    <name evidence="16" type="ORF">FSP39_006416</name>
</gene>
<dbReference type="InterPro" id="IPR042228">
    <property type="entry name" value="Dynein_linker_3"/>
</dbReference>
<accession>A0AA89C023</accession>
<dbReference type="Proteomes" id="UP001186944">
    <property type="component" value="Unassembled WGS sequence"/>
</dbReference>
<dbReference type="InterPro" id="IPR042222">
    <property type="entry name" value="Dynein_2_N"/>
</dbReference>
<evidence type="ECO:0000259" key="15">
    <source>
        <dbReference type="Pfam" id="PF12774"/>
    </source>
</evidence>
<feature type="domain" description="Dynein heavy chain linker" evidence="14">
    <location>
        <begin position="18"/>
        <end position="386"/>
    </location>
</feature>
<feature type="domain" description="Dynein heavy chain hydrolytic ATP-binding dynein motor region" evidence="15">
    <location>
        <begin position="521"/>
        <end position="631"/>
    </location>
</feature>
<proteinExistence type="inferred from homology"/>
<keyword evidence="8" id="KW-0243">Dynein</keyword>
<dbReference type="Gene3D" id="1.10.8.710">
    <property type="match status" value="1"/>
</dbReference>
<dbReference type="GO" id="GO:0005524">
    <property type="term" value="F:ATP binding"/>
    <property type="evidence" value="ECO:0007669"/>
    <property type="project" value="UniProtKB-KW"/>
</dbReference>
<dbReference type="InterPro" id="IPR035699">
    <property type="entry name" value="AAA_6"/>
</dbReference>
<evidence type="ECO:0000256" key="2">
    <source>
        <dbReference type="ARBA" id="ARBA00008887"/>
    </source>
</evidence>
<keyword evidence="9" id="KW-0175">Coiled coil</keyword>
<sequence length="797" mass="90793">MPCHIYMYMPYKFNAKITKNHNITVSQIFARCRKLPKALKEWQAYEELKKTIDDFNETCPLLEMMANKAMMPRHWERMAQITGHTFDVDADNFLLRNLMEAPLLQYKEDIEDVCISAVKEKDIEAKLKQVINDWSAQDFQFSSFKTRGELLLKGDTTSETVALMEDSLMVLGGLLSNRYNAPFKPKIQEWVQKLTGTTEIIENWLVVQNLWIYLEAVFVGGDIAKQLPQEAKRFSNIDKSWMKIMQRAHEIPNVVNCCVGDDTLGQLLPHLLEQLEICQKSLTGYLEKKRLIFPRFFFVSDPALLEILGQASDSHTIQAHLLSVFDNTKNVAFDEKVYDKITDLISQEGEKVALEQPVMAQGNVEIWLGDLLNTSRKSIHSIIRSAAIAIGDTNFKLIEFENMFPAQIGLLGIQMLWTRDSEDALNNARVDKKIMQNTNQKFLDLLNELIAMTTQELTKIERTKFETLITIHVHQKDIFDDLVKMHIKSPNDFEWLKQSRFYFKEDTDTCVISITDVDFNYMNEFLGCTERLVITPLTDRCYITLAQALGMSLGGAPAGPAGTGKTETTKDMGRCLGKYVVVFNCSDQMDYRGLGRIYKGLAQSGSWGCFDEFNRIELPVLSVAAQQIAIVLLCYAGRQELPENLKINFRTVAMMVPDRAIIIRVKLASCGFMQNIPLAKKFFTLYKLCEEQLTKQVHYDFGLRNILSVLRTLGAFKRAHPEDAETVIVMRVLRDMNLSKLVDEDEPLFMSLIDDLFPGITLDKAGYPEMEAAIEKNVHESGLIHHAALGTEADPAV</sequence>
<dbReference type="InterPro" id="IPR013602">
    <property type="entry name" value="Dynein_heavy_linker"/>
</dbReference>
<dbReference type="Pfam" id="PF12774">
    <property type="entry name" value="AAA_6"/>
    <property type="match status" value="2"/>
</dbReference>
<evidence type="ECO:0000259" key="14">
    <source>
        <dbReference type="Pfam" id="PF08393"/>
    </source>
</evidence>
<organism evidence="16 17">
    <name type="scientific">Pinctada imbricata</name>
    <name type="common">Atlantic pearl-oyster</name>
    <name type="synonym">Pinctada martensii</name>
    <dbReference type="NCBI Taxonomy" id="66713"/>
    <lineage>
        <taxon>Eukaryota</taxon>
        <taxon>Metazoa</taxon>
        <taxon>Spiralia</taxon>
        <taxon>Lophotrochozoa</taxon>
        <taxon>Mollusca</taxon>
        <taxon>Bivalvia</taxon>
        <taxon>Autobranchia</taxon>
        <taxon>Pteriomorphia</taxon>
        <taxon>Pterioida</taxon>
        <taxon>Pterioidea</taxon>
        <taxon>Pteriidae</taxon>
        <taxon>Pinctada</taxon>
    </lineage>
</organism>
<comment type="similarity">
    <text evidence="2">Belongs to the dynein heavy chain family.</text>
</comment>
<protein>
    <submittedName>
        <fullName evidence="16">Uncharacterized protein</fullName>
    </submittedName>
</protein>